<evidence type="ECO:0000313" key="1">
    <source>
        <dbReference type="EMBL" id="MDE1466074.1"/>
    </source>
</evidence>
<comment type="caution">
    <text evidence="1">The sequence shown here is derived from an EMBL/GenBank/DDBJ whole genome shotgun (WGS) entry which is preliminary data.</text>
</comment>
<accession>A0ABT5UI58</accession>
<reference evidence="1 2" key="1">
    <citation type="submission" date="2022-11" db="EMBL/GenBank/DDBJ databases">
        <title>Spartinivicinus poritis sp. nov., isolated from scleractinian coral Porites lutea.</title>
        <authorList>
            <person name="Zhang G."/>
            <person name="Cai L."/>
            <person name="Wei Q."/>
        </authorList>
    </citation>
    <scope>NUCLEOTIDE SEQUENCE [LARGE SCALE GENOMIC DNA]</scope>
    <source>
        <strain evidence="1 2">A2-2</strain>
    </source>
</reference>
<proteinExistence type="predicted"/>
<keyword evidence="2" id="KW-1185">Reference proteome</keyword>
<name>A0ABT5UI58_9GAMM</name>
<sequence>MGLTHDIRTNYYDIDSTIRDEIERKAKTKHIKYLKDNNYLTYDDFVKKNELAELDLENNFELYAEYLRTNNIRDEDSFVRELSSPYLGGIYSFSTGFSFEKGGKYYGTIMSYDQNLPYFSNPSIKCSTNDLSESGLKCGSEFDNSSRSLNLTAKKISNFCSASKRDRSDLATNFELVKLIAESEAETIDFDFTHPYYNEFNTKDQFGIYQWNKTGLLNFDTANKQVVDDEGNSSIEETTVLMVQDSKYFPAVGFELSCVAEEKKAYIVGASVKTAKPGKSTLWLYYELAALDPKSDTQVKKWIKLDEKDTDNNQFTDLEAAVRLPENITVARIAITSTNDNTLVIDKLVVVKEK</sequence>
<protein>
    <submittedName>
        <fullName evidence="1">Uncharacterized protein</fullName>
    </submittedName>
</protein>
<dbReference type="RefSeq" id="WP_274692369.1">
    <property type="nucleotide sequence ID" value="NZ_JAPMOU010000135.1"/>
</dbReference>
<evidence type="ECO:0000313" key="2">
    <source>
        <dbReference type="Proteomes" id="UP001528823"/>
    </source>
</evidence>
<gene>
    <name evidence="1" type="ORF">ORQ98_29400</name>
</gene>
<organism evidence="1 2">
    <name type="scientific">Spartinivicinus poritis</name>
    <dbReference type="NCBI Taxonomy" id="2994640"/>
    <lineage>
        <taxon>Bacteria</taxon>
        <taxon>Pseudomonadati</taxon>
        <taxon>Pseudomonadota</taxon>
        <taxon>Gammaproteobacteria</taxon>
        <taxon>Oceanospirillales</taxon>
        <taxon>Zooshikellaceae</taxon>
        <taxon>Spartinivicinus</taxon>
    </lineage>
</organism>
<dbReference type="Proteomes" id="UP001528823">
    <property type="component" value="Unassembled WGS sequence"/>
</dbReference>
<dbReference type="EMBL" id="JAPMOU010000135">
    <property type="protein sequence ID" value="MDE1466074.1"/>
    <property type="molecule type" value="Genomic_DNA"/>
</dbReference>